<dbReference type="Gene3D" id="3.90.420.10">
    <property type="entry name" value="Oxidoreductase, molybdopterin-binding domain"/>
    <property type="match status" value="1"/>
</dbReference>
<feature type="compositionally biased region" description="Pro residues" evidence="1">
    <location>
        <begin position="41"/>
        <end position="50"/>
    </location>
</feature>
<sequence>MRRRAALPRFRRVAAGLVALALLPAAAHEHAQDPSLRASQPEPPEIASPVPVPLDEATLAALPRESVSARVHEATLRCEGVPLIALLRASGAIPEGRLGSPHLARYVLADARDGYRVLFSLAELDPGTGNRAAYVVDRCDGKALGDDTGPLRLLVPDDVRAARGVRQLEAITVVVAP</sequence>
<evidence type="ECO:0000313" key="3">
    <source>
        <dbReference type="EMBL" id="TWT20227.1"/>
    </source>
</evidence>
<gene>
    <name evidence="3" type="ORF">FQY83_10835</name>
</gene>
<reference evidence="3 4" key="1">
    <citation type="journal article" date="2008" name="Int. J. Syst. Evol. Microbiol.">
        <title>Luteimonas marina sp. nov., isolated from seawater.</title>
        <authorList>
            <person name="Baik K.S."/>
            <person name="Park S.C."/>
            <person name="Kim M.S."/>
            <person name="Kim E.M."/>
            <person name="Park C."/>
            <person name="Chun J."/>
            <person name="Seong C.N."/>
        </authorList>
    </citation>
    <scope>NUCLEOTIDE SEQUENCE [LARGE SCALE GENOMIC DNA]</scope>
    <source>
        <strain evidence="3 4">FR1330</strain>
    </source>
</reference>
<evidence type="ECO:0000256" key="2">
    <source>
        <dbReference type="SAM" id="SignalP"/>
    </source>
</evidence>
<dbReference type="EMBL" id="VOHK01000004">
    <property type="protein sequence ID" value="TWT20227.1"/>
    <property type="molecule type" value="Genomic_DNA"/>
</dbReference>
<feature type="signal peptide" evidence="2">
    <location>
        <begin position="1"/>
        <end position="31"/>
    </location>
</feature>
<keyword evidence="4" id="KW-1185">Reference proteome</keyword>
<accession>A0A5C5U2Q2</accession>
<feature type="region of interest" description="Disordered" evidence="1">
    <location>
        <begin position="31"/>
        <end position="50"/>
    </location>
</feature>
<dbReference type="Proteomes" id="UP000319980">
    <property type="component" value="Unassembled WGS sequence"/>
</dbReference>
<dbReference type="RefSeq" id="WP_146387874.1">
    <property type="nucleotide sequence ID" value="NZ_VOHK01000004.1"/>
</dbReference>
<protein>
    <submittedName>
        <fullName evidence="3">Molybdopterin-binding protein</fullName>
    </submittedName>
</protein>
<name>A0A5C5U2Q2_9GAMM</name>
<keyword evidence="2" id="KW-0732">Signal</keyword>
<evidence type="ECO:0000256" key="1">
    <source>
        <dbReference type="SAM" id="MobiDB-lite"/>
    </source>
</evidence>
<dbReference type="InterPro" id="IPR036374">
    <property type="entry name" value="OxRdtase_Mopterin-bd_sf"/>
</dbReference>
<organism evidence="3 4">
    <name type="scientific">Luteimonas marina</name>
    <dbReference type="NCBI Taxonomy" id="488485"/>
    <lineage>
        <taxon>Bacteria</taxon>
        <taxon>Pseudomonadati</taxon>
        <taxon>Pseudomonadota</taxon>
        <taxon>Gammaproteobacteria</taxon>
        <taxon>Lysobacterales</taxon>
        <taxon>Lysobacteraceae</taxon>
        <taxon>Luteimonas</taxon>
    </lineage>
</organism>
<dbReference type="SUPFAM" id="SSF56524">
    <property type="entry name" value="Oxidoreductase molybdopterin-binding domain"/>
    <property type="match status" value="1"/>
</dbReference>
<dbReference type="OrthoDB" id="482420at2"/>
<dbReference type="AlphaFoldDB" id="A0A5C5U2Q2"/>
<feature type="chain" id="PRO_5022940873" evidence="2">
    <location>
        <begin position="32"/>
        <end position="177"/>
    </location>
</feature>
<comment type="caution">
    <text evidence="3">The sequence shown here is derived from an EMBL/GenBank/DDBJ whole genome shotgun (WGS) entry which is preliminary data.</text>
</comment>
<evidence type="ECO:0000313" key="4">
    <source>
        <dbReference type="Proteomes" id="UP000319980"/>
    </source>
</evidence>
<proteinExistence type="predicted"/>